<dbReference type="STRING" id="48709.A0A1D2MRS5"/>
<dbReference type="EMBL" id="LJIJ01000617">
    <property type="protein sequence ID" value="ODM95809.1"/>
    <property type="molecule type" value="Genomic_DNA"/>
</dbReference>
<feature type="transmembrane region" description="Helical" evidence="16">
    <location>
        <begin position="295"/>
        <end position="316"/>
    </location>
</feature>
<keyword evidence="3 16" id="KW-0812">Transmembrane</keyword>
<protein>
    <recommendedName>
        <fullName evidence="10">Lipid scramblase CLPTM1L</fullName>
    </recommendedName>
    <alternativeName>
        <fullName evidence="12">Cisplatin resistance-related protein 9</fullName>
    </alternativeName>
    <alternativeName>
        <fullName evidence="11">Cleft lip and palate transmembrane protein 1-like protein</fullName>
    </alternativeName>
</protein>
<comment type="function">
    <text evidence="13">Scramblase that mediates the translocation of glucosaminylphosphatidylinositol (alpha-D-GlcN-(1-6)-(1,2-diacyl-sn-glycero-3-phospho)-1D-myo-inositol, GlcN-PI) across the endoplasmic reticulum (ER) membrane, from the cytosolic leaflet to the luminal leaflet of the ER membrane, where it participates in the biosynthesis of glycosylphosphatidylinositol (GPI). GPI is a lipid glycoconjugate involved in post-translational modification of proteins. Can also translocate 1,2-diacyl-sn-glycero-3-phospho-(1D-myo-inositol) (phosphatidylinositol or PI), as well as several other phospholipids (1,2-diacyl-sn-glycero-3-phosphocholine, 1,2-diacyl-sn-glycero-3-phosphoethanolamine), and N-acetylglucosaminylphosphatidylinositol (GlcNAc-PI) in vitro.</text>
</comment>
<comment type="catalytic activity">
    <reaction evidence="9">
        <text>6-(alpha-D-glucosaminyl)-(1-octadecanoyl,2-(9Z)-octadecenoyl-sn-glycero-3-phospho)-1D-myo-inositol(in) = 6-(alpha-D-glucosaminyl)-(1-octadecanoyl,2-(9Z)-octadecenoyl-sn-glycero-3-phospho)-1D-myo-inositol(out)</text>
        <dbReference type="Rhea" id="RHEA:71495"/>
        <dbReference type="ChEBI" id="CHEBI:190691"/>
    </reaction>
</comment>
<evidence type="ECO:0000313" key="17">
    <source>
        <dbReference type="EMBL" id="ODM95809.1"/>
    </source>
</evidence>
<name>A0A1D2MRS5_ORCCI</name>
<organism evidence="17 18">
    <name type="scientific">Orchesella cincta</name>
    <name type="common">Springtail</name>
    <name type="synonym">Podura cincta</name>
    <dbReference type="NCBI Taxonomy" id="48709"/>
    <lineage>
        <taxon>Eukaryota</taxon>
        <taxon>Metazoa</taxon>
        <taxon>Ecdysozoa</taxon>
        <taxon>Arthropoda</taxon>
        <taxon>Hexapoda</taxon>
        <taxon>Collembola</taxon>
        <taxon>Entomobryomorpha</taxon>
        <taxon>Entomobryoidea</taxon>
        <taxon>Orchesellidae</taxon>
        <taxon>Orchesellinae</taxon>
        <taxon>Orchesella</taxon>
    </lineage>
</organism>
<comment type="catalytic activity">
    <reaction evidence="8">
        <text>a 1,2-diacyl-sn-glycero-3-phospho-(1D-myo-inositol)(in) = a 1,2-diacyl-sn-glycero-3-phospho-(1D-myo-inositol)(out)</text>
        <dbReference type="Rhea" id="RHEA:38691"/>
        <dbReference type="ChEBI" id="CHEBI:57880"/>
    </reaction>
</comment>
<keyword evidence="5 16" id="KW-0472">Membrane</keyword>
<evidence type="ECO:0000256" key="7">
    <source>
        <dbReference type="ARBA" id="ARBA00024631"/>
    </source>
</evidence>
<comment type="catalytic activity">
    <reaction evidence="14">
        <text>a 6-(alpha-D-glucosaminyl)-1-(1,2-diacyl-sn-glycero-3-phospho)-1D-myo-inositol(in) = a 6-(alpha-D-glucosaminyl)-1-(1,2-diacyl-sn-glycero-3-phospho)-1D-myo-inositol(out)</text>
        <dbReference type="Rhea" id="RHEA:71491"/>
        <dbReference type="ChEBI" id="CHEBI:57997"/>
    </reaction>
</comment>
<comment type="similarity">
    <text evidence="2">Belongs to the CLPTM1 family.</text>
</comment>
<dbReference type="AlphaFoldDB" id="A0A1D2MRS5"/>
<dbReference type="OMA" id="KNDILFW"/>
<dbReference type="OrthoDB" id="378564at2759"/>
<feature type="transmembrane region" description="Helical" evidence="16">
    <location>
        <begin position="414"/>
        <end position="433"/>
    </location>
</feature>
<gene>
    <name evidence="17" type="ORF">Ocin01_10874</name>
</gene>
<evidence type="ECO:0000256" key="2">
    <source>
        <dbReference type="ARBA" id="ARBA00009310"/>
    </source>
</evidence>
<feature type="transmembrane region" description="Helical" evidence="16">
    <location>
        <begin position="439"/>
        <end position="460"/>
    </location>
</feature>
<dbReference type="GO" id="GO:0012505">
    <property type="term" value="C:endomembrane system"/>
    <property type="evidence" value="ECO:0007669"/>
    <property type="project" value="TreeGrafter"/>
</dbReference>
<evidence type="ECO:0000256" key="1">
    <source>
        <dbReference type="ARBA" id="ARBA00004141"/>
    </source>
</evidence>
<comment type="caution">
    <text evidence="17">The sequence shown here is derived from an EMBL/GenBank/DDBJ whole genome shotgun (WGS) entry which is preliminary data.</text>
</comment>
<evidence type="ECO:0000256" key="5">
    <source>
        <dbReference type="ARBA" id="ARBA00023136"/>
    </source>
</evidence>
<sequence length="550" mass="63619">MWKFSWSTILSAIFLAYMAHSIYSLVSIFIPPKCQDAHCVKSYLTAKPKLQLVIGTTAKRSIRSMSDLTVVDRWAPFEYTEELISKNITVPLPRSTRRNGSLYMYAFAFPYSGSNDWEKEAQSRQSMVAMIQLTEYLVPEAEPFNLLNKVKKEETTDNVDPSKKPKEEKESTQKKDMTKTVAHIAKRMRLMMLVEPLVLPIKDLPMDIGSLISFLSSDTYLPPLRFDKFGSRLKNFYQINQTEESFELSLEFSPSSIGYLRLAQQFQAAMETMTTLGFSAKDLDEVKGIFSDTNIYLLAVTMFVASVHLIFDFLAFKNDISYWKSRKTTVGLSSRTTLWRCFSQIVVFLYLLEEKSSLLVTIPSAIGTCIEVWKVTKAFKVSINFEKGIPRIKFGQLSETEKLTAKHDIESMRYLSYIMYPLCLGGAMYSLLYVPHKSWYSWTIQSLVYGVYSFGFLFMLPQLFVNYRLKSVAHLPWRAFMYKAFNTFIDDLFAFIITMPTAHRMACFRDDIVFLIYLYQRWLYPVDKTRLDAGGEFEVDVPDEQQKKTN</sequence>
<dbReference type="GO" id="GO:0016020">
    <property type="term" value="C:membrane"/>
    <property type="evidence" value="ECO:0007669"/>
    <property type="project" value="UniProtKB-SubCell"/>
</dbReference>
<dbReference type="PANTHER" id="PTHR21347:SF0">
    <property type="entry name" value="LIPID SCRAMBLASE CLPTM1L"/>
    <property type="match status" value="1"/>
</dbReference>
<dbReference type="Proteomes" id="UP000094527">
    <property type="component" value="Unassembled WGS sequence"/>
</dbReference>
<evidence type="ECO:0000256" key="12">
    <source>
        <dbReference type="ARBA" id="ARBA00043155"/>
    </source>
</evidence>
<evidence type="ECO:0000256" key="10">
    <source>
        <dbReference type="ARBA" id="ARBA00040905"/>
    </source>
</evidence>
<dbReference type="PANTHER" id="PTHR21347">
    <property type="entry name" value="CLEFT LIP AND PALATE ASSOCIATED TRANSMEMBRANE PROTEIN-RELATED"/>
    <property type="match status" value="1"/>
</dbReference>
<evidence type="ECO:0000256" key="3">
    <source>
        <dbReference type="ARBA" id="ARBA00022692"/>
    </source>
</evidence>
<feature type="region of interest" description="Disordered" evidence="15">
    <location>
        <begin position="152"/>
        <end position="178"/>
    </location>
</feature>
<evidence type="ECO:0000256" key="11">
    <source>
        <dbReference type="ARBA" id="ARBA00042320"/>
    </source>
</evidence>
<evidence type="ECO:0000256" key="8">
    <source>
        <dbReference type="ARBA" id="ARBA00035895"/>
    </source>
</evidence>
<evidence type="ECO:0000256" key="9">
    <source>
        <dbReference type="ARBA" id="ARBA00036810"/>
    </source>
</evidence>
<dbReference type="Pfam" id="PF05602">
    <property type="entry name" value="CLPTM1"/>
    <property type="match status" value="1"/>
</dbReference>
<comment type="catalytic activity">
    <reaction evidence="7">
        <text>a 1,2-diacyl-sn-glycero-3-phosphocholine(in) = a 1,2-diacyl-sn-glycero-3-phosphocholine(out)</text>
        <dbReference type="Rhea" id="RHEA:38571"/>
        <dbReference type="ChEBI" id="CHEBI:57643"/>
    </reaction>
</comment>
<evidence type="ECO:0000256" key="6">
    <source>
        <dbReference type="ARBA" id="ARBA00024615"/>
    </source>
</evidence>
<evidence type="ECO:0000256" key="14">
    <source>
        <dbReference type="ARBA" id="ARBA00093208"/>
    </source>
</evidence>
<comment type="catalytic activity">
    <reaction evidence="6">
        <text>a 1,2-diacyl-sn-glycero-3-phosphoethanolamine(in) = a 1,2-diacyl-sn-glycero-3-phosphoethanolamine(out)</text>
        <dbReference type="Rhea" id="RHEA:38895"/>
        <dbReference type="ChEBI" id="CHEBI:64612"/>
    </reaction>
</comment>
<evidence type="ECO:0000256" key="4">
    <source>
        <dbReference type="ARBA" id="ARBA00022989"/>
    </source>
</evidence>
<reference evidence="17 18" key="1">
    <citation type="journal article" date="2016" name="Genome Biol. Evol.">
        <title>Gene Family Evolution Reflects Adaptation to Soil Environmental Stressors in the Genome of the Collembolan Orchesella cincta.</title>
        <authorList>
            <person name="Faddeeva-Vakhrusheva A."/>
            <person name="Derks M.F."/>
            <person name="Anvar S.Y."/>
            <person name="Agamennone V."/>
            <person name="Suring W."/>
            <person name="Smit S."/>
            <person name="van Straalen N.M."/>
            <person name="Roelofs D."/>
        </authorList>
    </citation>
    <scope>NUCLEOTIDE SEQUENCE [LARGE SCALE GENOMIC DNA]</scope>
    <source>
        <tissue evidence="17">Mixed pool</tissue>
    </source>
</reference>
<evidence type="ECO:0000313" key="18">
    <source>
        <dbReference type="Proteomes" id="UP000094527"/>
    </source>
</evidence>
<keyword evidence="18" id="KW-1185">Reference proteome</keyword>
<evidence type="ECO:0000256" key="13">
    <source>
        <dbReference type="ARBA" id="ARBA00045827"/>
    </source>
</evidence>
<evidence type="ECO:0000256" key="16">
    <source>
        <dbReference type="SAM" id="Phobius"/>
    </source>
</evidence>
<comment type="subcellular location">
    <subcellularLocation>
        <location evidence="1">Membrane</location>
        <topology evidence="1">Multi-pass membrane protein</topology>
    </subcellularLocation>
</comment>
<keyword evidence="4 16" id="KW-1133">Transmembrane helix</keyword>
<evidence type="ECO:0000256" key="15">
    <source>
        <dbReference type="SAM" id="MobiDB-lite"/>
    </source>
</evidence>
<proteinExistence type="inferred from homology"/>
<dbReference type="InterPro" id="IPR008429">
    <property type="entry name" value="CLPTM1"/>
</dbReference>
<accession>A0A1D2MRS5</accession>